<feature type="region of interest" description="Disordered" evidence="1">
    <location>
        <begin position="1"/>
        <end position="47"/>
    </location>
</feature>
<name>A0AAU8IWL9_9ACTN</name>
<feature type="transmembrane region" description="Helical" evidence="2">
    <location>
        <begin position="62"/>
        <end position="83"/>
    </location>
</feature>
<dbReference type="KEGG" id="stac:ABII15_20815"/>
<protein>
    <submittedName>
        <fullName evidence="3">Uncharacterized protein</fullName>
    </submittedName>
</protein>
<keyword evidence="2" id="KW-0812">Transmembrane</keyword>
<evidence type="ECO:0000313" key="3">
    <source>
        <dbReference type="EMBL" id="XCJ72251.1"/>
    </source>
</evidence>
<sequence>MTSQPTDQPTEQATEQPTELARPAEPFPAPPAHPPLFPPAPPLPAPEPVPAVKKDRRVLRAALRWTAAVVVFAAVGAGVAYGVTEQRRSDLPGLATESDGRWEYPEIVRPPLPKDAPAAFAEDNLREEHFADLRELVLPAPDGAEEDKALAGKDGWLPTATYLKAYDKDARGDLAQALKDGGLRHVAARGWTMPDGTRTSIYLLRFNTSAFAREYRDQVNTSLATVVGAPKFDEDFSLQGNADAVPDTHLFVYGEQKPYGRERVRYAYVEAGDVLALVVQSDDGHGSAVPFRQTLALQNQLLG</sequence>
<reference evidence="3" key="1">
    <citation type="submission" date="2024-06" db="EMBL/GenBank/DDBJ databases">
        <title>Streptomyces sp. strain HUAS MG91 genome sequences.</title>
        <authorList>
            <person name="Mo P."/>
        </authorList>
    </citation>
    <scope>NUCLEOTIDE SEQUENCE</scope>
    <source>
        <strain evidence="3">HUAS MG91</strain>
    </source>
</reference>
<accession>A0AAU8IWL9</accession>
<proteinExistence type="predicted"/>
<evidence type="ECO:0000256" key="1">
    <source>
        <dbReference type="SAM" id="MobiDB-lite"/>
    </source>
</evidence>
<dbReference type="AlphaFoldDB" id="A0AAU8IWL9"/>
<organism evidence="3">
    <name type="scientific">Streptomyces tabacisoli</name>
    <dbReference type="NCBI Taxonomy" id="3156398"/>
    <lineage>
        <taxon>Bacteria</taxon>
        <taxon>Bacillati</taxon>
        <taxon>Actinomycetota</taxon>
        <taxon>Actinomycetes</taxon>
        <taxon>Kitasatosporales</taxon>
        <taxon>Streptomycetaceae</taxon>
        <taxon>Streptomyces</taxon>
    </lineage>
</organism>
<evidence type="ECO:0000256" key="2">
    <source>
        <dbReference type="SAM" id="Phobius"/>
    </source>
</evidence>
<feature type="compositionally biased region" description="Pro residues" evidence="1">
    <location>
        <begin position="25"/>
        <end position="47"/>
    </location>
</feature>
<gene>
    <name evidence="3" type="ORF">ABII15_20815</name>
</gene>
<feature type="compositionally biased region" description="Polar residues" evidence="1">
    <location>
        <begin position="1"/>
        <end position="17"/>
    </location>
</feature>
<dbReference type="EMBL" id="CP159534">
    <property type="protein sequence ID" value="XCJ72251.1"/>
    <property type="molecule type" value="Genomic_DNA"/>
</dbReference>
<keyword evidence="2" id="KW-0472">Membrane</keyword>
<keyword evidence="2" id="KW-1133">Transmembrane helix</keyword>
<dbReference type="RefSeq" id="WP_353943825.1">
    <property type="nucleotide sequence ID" value="NZ_CP159534.1"/>
</dbReference>